<dbReference type="GeneID" id="23859349"/>
<evidence type="ECO:0000313" key="2">
    <source>
        <dbReference type="EMBL" id="CBH10198.1"/>
    </source>
</evidence>
<accession>C9ZLI9</accession>
<dbReference type="AlphaFoldDB" id="C9ZLI9"/>
<dbReference type="EMBL" id="FN554966">
    <property type="protein sequence ID" value="CBH10198.1"/>
    <property type="molecule type" value="Genomic_DNA"/>
</dbReference>
<protein>
    <submittedName>
        <fullName evidence="2">Uncharacterized protein</fullName>
    </submittedName>
</protein>
<sequence length="194" mass="22219">MGKRKEREPEVGKSSRSPFPTVHVKISVQACTGCGNTKKIQTILVGIRIQRQINVTKHMKVSSIKGGGKEKRSGTGPVRNSSPKQIDPRHASYFSFAFIFFSSTFPTFLNTRDLTGRYVNTYICVYENMRRRRSVVLALKRKYNTKGKKKERWGGGAGGGSYVAQNHFLFFFCRRNPVWCYQIMKEINRQTTNH</sequence>
<proteinExistence type="predicted"/>
<gene>
    <name evidence="2" type="ORF">TbgDal_III5400</name>
</gene>
<feature type="region of interest" description="Disordered" evidence="1">
    <location>
        <begin position="58"/>
        <end position="86"/>
    </location>
</feature>
<evidence type="ECO:0000313" key="3">
    <source>
        <dbReference type="Proteomes" id="UP000002316"/>
    </source>
</evidence>
<dbReference type="RefSeq" id="XP_011772488.1">
    <property type="nucleotide sequence ID" value="XM_011774186.1"/>
</dbReference>
<dbReference type="Proteomes" id="UP000002316">
    <property type="component" value="Chromosome 3"/>
</dbReference>
<evidence type="ECO:0000256" key="1">
    <source>
        <dbReference type="SAM" id="MobiDB-lite"/>
    </source>
</evidence>
<organism evidence="2 3">
    <name type="scientific">Trypanosoma brucei gambiense (strain MHOM/CI/86/DAL972)</name>
    <dbReference type="NCBI Taxonomy" id="679716"/>
    <lineage>
        <taxon>Eukaryota</taxon>
        <taxon>Discoba</taxon>
        <taxon>Euglenozoa</taxon>
        <taxon>Kinetoplastea</taxon>
        <taxon>Metakinetoplastina</taxon>
        <taxon>Trypanosomatida</taxon>
        <taxon>Trypanosomatidae</taxon>
        <taxon>Trypanosoma</taxon>
    </lineage>
</organism>
<reference evidence="3" key="1">
    <citation type="journal article" date="2010" name="PLoS Negl. Trop. Dis.">
        <title>The genome sequence of Trypanosoma brucei gambiense, causative agent of chronic human african trypanosomiasis.</title>
        <authorList>
            <person name="Jackson A.P."/>
            <person name="Sanders M."/>
            <person name="Berry A."/>
            <person name="McQuillan J."/>
            <person name="Aslett M.A."/>
            <person name="Quail M.A."/>
            <person name="Chukualim B."/>
            <person name="Capewell P."/>
            <person name="MacLeod A."/>
            <person name="Melville S.E."/>
            <person name="Gibson W."/>
            <person name="Barry J.D."/>
            <person name="Berriman M."/>
            <person name="Hertz-Fowler C."/>
        </authorList>
    </citation>
    <scope>NUCLEOTIDE SEQUENCE [LARGE SCALE GENOMIC DNA]</scope>
    <source>
        <strain evidence="3">MHOM/CI/86/DAL972</strain>
    </source>
</reference>
<name>C9ZLI9_TRYB9</name>
<dbReference type="KEGG" id="tbg:TbgDal_III5400"/>